<gene>
    <name evidence="2" type="ORF">PG997_012625</name>
</gene>
<accession>A0ABR1V3W8</accession>
<dbReference type="GeneID" id="92049999"/>
<comment type="caution">
    <text evidence="2">The sequence shown here is derived from an EMBL/GenBank/DDBJ whole genome shotgun (WGS) entry which is preliminary data.</text>
</comment>
<proteinExistence type="predicted"/>
<evidence type="ECO:0000313" key="3">
    <source>
        <dbReference type="Proteomes" id="UP001433268"/>
    </source>
</evidence>
<keyword evidence="3" id="KW-1185">Reference proteome</keyword>
<dbReference type="EMBL" id="JAQQWN010000009">
    <property type="protein sequence ID" value="KAK8065878.1"/>
    <property type="molecule type" value="Genomic_DNA"/>
</dbReference>
<name>A0ABR1V3W8_9PEZI</name>
<protein>
    <submittedName>
        <fullName evidence="2">Uncharacterized protein</fullName>
    </submittedName>
</protein>
<evidence type="ECO:0000256" key="1">
    <source>
        <dbReference type="SAM" id="MobiDB-lite"/>
    </source>
</evidence>
<feature type="region of interest" description="Disordered" evidence="1">
    <location>
        <begin position="25"/>
        <end position="64"/>
    </location>
</feature>
<organism evidence="2 3">
    <name type="scientific">Apiospora hydei</name>
    <dbReference type="NCBI Taxonomy" id="1337664"/>
    <lineage>
        <taxon>Eukaryota</taxon>
        <taxon>Fungi</taxon>
        <taxon>Dikarya</taxon>
        <taxon>Ascomycota</taxon>
        <taxon>Pezizomycotina</taxon>
        <taxon>Sordariomycetes</taxon>
        <taxon>Xylariomycetidae</taxon>
        <taxon>Amphisphaeriales</taxon>
        <taxon>Apiosporaceae</taxon>
        <taxon>Apiospora</taxon>
    </lineage>
</organism>
<evidence type="ECO:0000313" key="2">
    <source>
        <dbReference type="EMBL" id="KAK8065878.1"/>
    </source>
</evidence>
<feature type="region of interest" description="Disordered" evidence="1">
    <location>
        <begin position="112"/>
        <end position="132"/>
    </location>
</feature>
<sequence length="132" mass="14441">MVVLPPPPLGGAEASGGLTRLRWDMQDSGPSPRVQCQQHRGLPGPRGAAHLPATPSPPVTAPNHVPHYQAVVRGVGPGDIHRRAAHRVRARILAREPSGDVEYDEEDIRLLLRPEDREQPNPIRDGQAYERA</sequence>
<dbReference type="Proteomes" id="UP001433268">
    <property type="component" value="Unassembled WGS sequence"/>
</dbReference>
<reference evidence="2 3" key="1">
    <citation type="submission" date="2023-01" db="EMBL/GenBank/DDBJ databases">
        <title>Analysis of 21 Apiospora genomes using comparative genomics revels a genus with tremendous synthesis potential of carbohydrate active enzymes and secondary metabolites.</title>
        <authorList>
            <person name="Sorensen T."/>
        </authorList>
    </citation>
    <scope>NUCLEOTIDE SEQUENCE [LARGE SCALE GENOMIC DNA]</scope>
    <source>
        <strain evidence="2 3">CBS 114990</strain>
    </source>
</reference>
<dbReference type="RefSeq" id="XP_066662631.1">
    <property type="nucleotide sequence ID" value="XM_066816939.1"/>
</dbReference>